<evidence type="ECO:0008006" key="4">
    <source>
        <dbReference type="Google" id="ProtNLM"/>
    </source>
</evidence>
<accession>A0A0F7UDN7</accession>
<keyword evidence="2" id="KW-0732">Signal</keyword>
<proteinExistence type="predicted"/>
<evidence type="ECO:0000313" key="3">
    <source>
        <dbReference type="EMBL" id="CEL67978.1"/>
    </source>
</evidence>
<feature type="compositionally biased region" description="Basic residues" evidence="1">
    <location>
        <begin position="83"/>
        <end position="99"/>
    </location>
</feature>
<gene>
    <name evidence="3" type="ORF">BN1204_037590</name>
</gene>
<feature type="region of interest" description="Disordered" evidence="1">
    <location>
        <begin position="66"/>
        <end position="108"/>
    </location>
</feature>
<sequence length="270" mass="29778">MEIHLAATMNLLSISLALTILLFPSIVHAWGSMRNSDPLNRVTGLERTAALTRAVRPRTNMVFSLLQSEPEDDEEDEDEEKKKGHKKGGHGEHHKHAAKHHESHEEPAVQPVLPVAITTPVAQAPPHKPEEDHDEEKFMDKLSPADKEALLHGVINPAVHFPLLLHLAWKQSIRAIKHLRKATNLLDTIRGHMDGIPRDEKKVPSISAAVTIDVSGKALSIADINKKLRDVQTEAQNVESYLSSARSQINTKLAKVIPPEQQQPAGAAAH</sequence>
<evidence type="ECO:0000256" key="2">
    <source>
        <dbReference type="SAM" id="SignalP"/>
    </source>
</evidence>
<reference evidence="3" key="1">
    <citation type="journal article" date="2015" name="PLoS ONE">
        <title>Comprehensive Evaluation of Toxoplasma gondii VEG and Neospora caninum LIV Genomes with Tachyzoite Stage Transcriptome and Proteome Defines Novel Transcript Features.</title>
        <authorList>
            <person name="Ramaprasad A."/>
            <person name="Mourier T."/>
            <person name="Naeem R."/>
            <person name="Malas T.B."/>
            <person name="Moussa E."/>
            <person name="Panigrahi A."/>
            <person name="Vermont S.J."/>
            <person name="Otto T.D."/>
            <person name="Wastling J."/>
            <person name="Pain A."/>
        </authorList>
    </citation>
    <scope>NUCLEOTIDE SEQUENCE</scope>
    <source>
        <strain evidence="3">Liverpool</strain>
    </source>
</reference>
<protein>
    <recommendedName>
        <fullName evidence="4">Transmembrane protein</fullName>
    </recommendedName>
</protein>
<feature type="signal peptide" evidence="2">
    <location>
        <begin position="1"/>
        <end position="29"/>
    </location>
</feature>
<dbReference type="AlphaFoldDB" id="A0A0F7UDN7"/>
<name>A0A0F7UDN7_NEOCL</name>
<dbReference type="EMBL" id="LN714483">
    <property type="protein sequence ID" value="CEL67978.1"/>
    <property type="molecule type" value="Genomic_DNA"/>
</dbReference>
<feature type="chain" id="PRO_5002523085" description="Transmembrane protein" evidence="2">
    <location>
        <begin position="30"/>
        <end position="270"/>
    </location>
</feature>
<feature type="compositionally biased region" description="Acidic residues" evidence="1">
    <location>
        <begin position="69"/>
        <end position="79"/>
    </location>
</feature>
<organism evidence="3">
    <name type="scientific">Neospora caninum (strain Liverpool)</name>
    <dbReference type="NCBI Taxonomy" id="572307"/>
    <lineage>
        <taxon>Eukaryota</taxon>
        <taxon>Sar</taxon>
        <taxon>Alveolata</taxon>
        <taxon>Apicomplexa</taxon>
        <taxon>Conoidasida</taxon>
        <taxon>Coccidia</taxon>
        <taxon>Eucoccidiorida</taxon>
        <taxon>Eimeriorina</taxon>
        <taxon>Sarcocystidae</taxon>
        <taxon>Neospora</taxon>
    </lineage>
</organism>
<evidence type="ECO:0000256" key="1">
    <source>
        <dbReference type="SAM" id="MobiDB-lite"/>
    </source>
</evidence>